<name>A0A6C0F8R6_9ZZZZ</name>
<protein>
    <submittedName>
        <fullName evidence="1">Uncharacterized protein</fullName>
    </submittedName>
</protein>
<dbReference type="AlphaFoldDB" id="A0A6C0F8R6"/>
<accession>A0A6C0F8R6</accession>
<organism evidence="1">
    <name type="scientific">viral metagenome</name>
    <dbReference type="NCBI Taxonomy" id="1070528"/>
    <lineage>
        <taxon>unclassified sequences</taxon>
        <taxon>metagenomes</taxon>
        <taxon>organismal metagenomes</taxon>
    </lineage>
</organism>
<sequence length="238" mass="27821">MTLPKLANTFLQIVKENKIVILVLFLTAFISYTIGQNTKKRVELFTVDDNKIRLMLLKLFNKLTDVAGKSTVPRDKLDKFIKIFEPNGKLFQKLKREWLIKVENKFKKIEEMVLQMVDIPLLKSDNEEKFEDIEESIETKLDAMRAEYFAAFSSRFEEVVSNQFITNILKPLANYKASMPSSKDRIEYALNVLLTNLMLDVEDDSSSKKMKKYLRKKYSSKFKKDVKNIGRRRGPSKN</sequence>
<evidence type="ECO:0000313" key="1">
    <source>
        <dbReference type="EMBL" id="QHT37013.1"/>
    </source>
</evidence>
<dbReference type="EMBL" id="MN738789">
    <property type="protein sequence ID" value="QHT37013.1"/>
    <property type="molecule type" value="Genomic_DNA"/>
</dbReference>
<proteinExistence type="predicted"/>
<reference evidence="1" key="1">
    <citation type="journal article" date="2020" name="Nature">
        <title>Giant virus diversity and host interactions through global metagenomics.</title>
        <authorList>
            <person name="Schulz F."/>
            <person name="Roux S."/>
            <person name="Paez-Espino D."/>
            <person name="Jungbluth S."/>
            <person name="Walsh D.A."/>
            <person name="Denef V.J."/>
            <person name="McMahon K.D."/>
            <person name="Konstantinidis K.T."/>
            <person name="Eloe-Fadrosh E.A."/>
            <person name="Kyrpides N.C."/>
            <person name="Woyke T."/>
        </authorList>
    </citation>
    <scope>NUCLEOTIDE SEQUENCE</scope>
    <source>
        <strain evidence="1">GVMAG-S-ERX555967-131</strain>
    </source>
</reference>